<dbReference type="AlphaFoldDB" id="A0A9P6TDC6"/>
<name>A0A9P6TDC6_9BASI</name>
<evidence type="ECO:0008006" key="3">
    <source>
        <dbReference type="Google" id="ProtNLM"/>
    </source>
</evidence>
<evidence type="ECO:0000313" key="1">
    <source>
        <dbReference type="EMBL" id="KAG0147639.1"/>
    </source>
</evidence>
<dbReference type="InterPro" id="IPR052999">
    <property type="entry name" value="PTS1_Protein"/>
</dbReference>
<dbReference type="Proteomes" id="UP000886653">
    <property type="component" value="Unassembled WGS sequence"/>
</dbReference>
<dbReference type="EMBL" id="MU167245">
    <property type="protein sequence ID" value="KAG0147639.1"/>
    <property type="molecule type" value="Genomic_DNA"/>
</dbReference>
<dbReference type="SUPFAM" id="SSF69118">
    <property type="entry name" value="AhpD-like"/>
    <property type="match status" value="1"/>
</dbReference>
<evidence type="ECO:0000313" key="2">
    <source>
        <dbReference type="Proteomes" id="UP000886653"/>
    </source>
</evidence>
<gene>
    <name evidence="1" type="ORF">CROQUDRAFT_42502</name>
</gene>
<comment type="caution">
    <text evidence="1">The sequence shown here is derived from an EMBL/GenBank/DDBJ whole genome shotgun (WGS) entry which is preliminary data.</text>
</comment>
<sequence>MPTSTFSPSLKQLIALNGHPPILSAAKCFHLKAFLTQLDQTAVSRNLKPSTWMVLTSAALVSLNCPSAFHPFWHSIRSRLSPEAGHSPDDLRAAASLVREASLKTISFIGVAKAINALGEFHKVLSHLDPDILPKLPPARRHPPLPNIVDERGRAIWKSVYRPLDKKLFEKLGTFHPDLPIHILNSHYGALLADPEPGGPIGRIGTSLVAVATLRASGGLEPQLLSHVYGLKKAGEEVRVGDLDGAAEVGEGVGWLTSDEGAKWVLRSVDKLTELVGAGQLDAAGKKDPQLKL</sequence>
<dbReference type="InterPro" id="IPR029032">
    <property type="entry name" value="AhpD-like"/>
</dbReference>
<reference evidence="1" key="1">
    <citation type="submission" date="2013-11" db="EMBL/GenBank/DDBJ databases">
        <title>Genome sequence of the fusiform rust pathogen reveals effectors for host alternation and coevolution with pine.</title>
        <authorList>
            <consortium name="DOE Joint Genome Institute"/>
            <person name="Smith K."/>
            <person name="Pendleton A."/>
            <person name="Kubisiak T."/>
            <person name="Anderson C."/>
            <person name="Salamov A."/>
            <person name="Aerts A."/>
            <person name="Riley R."/>
            <person name="Clum A."/>
            <person name="Lindquist E."/>
            <person name="Ence D."/>
            <person name="Campbell M."/>
            <person name="Kronenberg Z."/>
            <person name="Feau N."/>
            <person name="Dhillon B."/>
            <person name="Hamelin R."/>
            <person name="Burleigh J."/>
            <person name="Smith J."/>
            <person name="Yandell M."/>
            <person name="Nelson C."/>
            <person name="Grigoriev I."/>
            <person name="Davis J."/>
        </authorList>
    </citation>
    <scope>NUCLEOTIDE SEQUENCE</scope>
    <source>
        <strain evidence="1">G11</strain>
    </source>
</reference>
<keyword evidence="2" id="KW-1185">Reference proteome</keyword>
<proteinExistence type="predicted"/>
<dbReference type="PANTHER" id="PTHR28180">
    <property type="entry name" value="CONSERVED MITOCHONDRIAL PROTEIN-RELATED"/>
    <property type="match status" value="1"/>
</dbReference>
<organism evidence="1 2">
    <name type="scientific">Cronartium quercuum f. sp. fusiforme G11</name>
    <dbReference type="NCBI Taxonomy" id="708437"/>
    <lineage>
        <taxon>Eukaryota</taxon>
        <taxon>Fungi</taxon>
        <taxon>Dikarya</taxon>
        <taxon>Basidiomycota</taxon>
        <taxon>Pucciniomycotina</taxon>
        <taxon>Pucciniomycetes</taxon>
        <taxon>Pucciniales</taxon>
        <taxon>Coleosporiaceae</taxon>
        <taxon>Cronartium</taxon>
    </lineage>
</organism>
<dbReference type="OrthoDB" id="2505715at2759"/>
<dbReference type="PANTHER" id="PTHR28180:SF2">
    <property type="entry name" value="PEROXISOMAL PROTEIN 2"/>
    <property type="match status" value="1"/>
</dbReference>
<dbReference type="Gene3D" id="1.20.1290.10">
    <property type="entry name" value="AhpD-like"/>
    <property type="match status" value="1"/>
</dbReference>
<protein>
    <recommendedName>
        <fullName evidence="3">Dol-P-Man:Man(5)GlcNAc(2)-PP-Dol alpha-1,3-mannosyltransferase</fullName>
    </recommendedName>
</protein>
<accession>A0A9P6TDC6</accession>